<dbReference type="InterPro" id="IPR018391">
    <property type="entry name" value="PQQ_b-propeller_rpt"/>
</dbReference>
<dbReference type="Gene3D" id="2.130.10.10">
    <property type="entry name" value="YVTN repeat-like/Quinoprotein amine dehydrogenase"/>
    <property type="match status" value="1"/>
</dbReference>
<dbReference type="InterPro" id="IPR015943">
    <property type="entry name" value="WD40/YVTN_repeat-like_dom_sf"/>
</dbReference>
<dbReference type="InterPro" id="IPR011047">
    <property type="entry name" value="Quinoprotein_ADH-like_sf"/>
</dbReference>
<sequence>GQESNLFYSLKNGELLWIFETDSDSAGFYSSPALGSDGTVYTTCHDGFLYALDPADGSLKWGLRIAEDVEDSSIASSPIVGEEDEIFVCTYGGVCSAIDSEGEVIWSTNLQSEIVSTPVSCSNGVLYVIGRGEARLFQLNISDGSLERSDHIGSDSLGSPVMSKDGTLYYAVTLNDIGGRSRLGSLSTHSSPSGSWPMFGQDHNRSGRQESF</sequence>
<organism evidence="3">
    <name type="scientific">Mesotoga infera</name>
    <dbReference type="NCBI Taxonomy" id="1236046"/>
    <lineage>
        <taxon>Bacteria</taxon>
        <taxon>Thermotogati</taxon>
        <taxon>Thermotogota</taxon>
        <taxon>Thermotogae</taxon>
        <taxon>Kosmotogales</taxon>
        <taxon>Kosmotogaceae</taxon>
        <taxon>Mesotoga</taxon>
    </lineage>
</organism>
<dbReference type="Gene3D" id="2.40.10.480">
    <property type="match status" value="1"/>
</dbReference>
<dbReference type="Pfam" id="PF13360">
    <property type="entry name" value="PQQ_2"/>
    <property type="match status" value="1"/>
</dbReference>
<dbReference type="EMBL" id="DSBT01000105">
    <property type="protein sequence ID" value="HDP77255.1"/>
    <property type="molecule type" value="Genomic_DNA"/>
</dbReference>
<dbReference type="InterPro" id="IPR002372">
    <property type="entry name" value="PQQ_rpt_dom"/>
</dbReference>
<dbReference type="Proteomes" id="UP000886198">
    <property type="component" value="Unassembled WGS sequence"/>
</dbReference>
<protein>
    <recommendedName>
        <fullName evidence="2">Pyrrolo-quinoline quinone repeat domain-containing protein</fullName>
    </recommendedName>
</protein>
<feature type="compositionally biased region" description="Basic and acidic residues" evidence="1">
    <location>
        <begin position="202"/>
        <end position="212"/>
    </location>
</feature>
<evidence type="ECO:0000259" key="2">
    <source>
        <dbReference type="Pfam" id="PF13360"/>
    </source>
</evidence>
<proteinExistence type="predicted"/>
<comment type="caution">
    <text evidence="3">The sequence shown here is derived from an EMBL/GenBank/DDBJ whole genome shotgun (WGS) entry which is preliminary data.</text>
</comment>
<dbReference type="PANTHER" id="PTHR34512">
    <property type="entry name" value="CELL SURFACE PROTEIN"/>
    <property type="match status" value="1"/>
</dbReference>
<name>A0A7C1CUP4_9BACT</name>
<evidence type="ECO:0000256" key="1">
    <source>
        <dbReference type="SAM" id="MobiDB-lite"/>
    </source>
</evidence>
<reference evidence="3" key="1">
    <citation type="journal article" date="2020" name="mSystems">
        <title>Genome- and Community-Level Interaction Insights into Carbon Utilization and Element Cycling Functions of Hydrothermarchaeota in Hydrothermal Sediment.</title>
        <authorList>
            <person name="Zhou Z."/>
            <person name="Liu Y."/>
            <person name="Xu W."/>
            <person name="Pan J."/>
            <person name="Luo Z.H."/>
            <person name="Li M."/>
        </authorList>
    </citation>
    <scope>NUCLEOTIDE SEQUENCE [LARGE SCALE GENOMIC DNA]</scope>
    <source>
        <strain evidence="3">SpSt-1179</strain>
    </source>
</reference>
<dbReference type="SUPFAM" id="SSF50998">
    <property type="entry name" value="Quinoprotein alcohol dehydrogenase-like"/>
    <property type="match status" value="1"/>
</dbReference>
<accession>A0A7C1CUP4</accession>
<gene>
    <name evidence="3" type="ORF">ENN47_03545</name>
</gene>
<feature type="non-terminal residue" evidence="3">
    <location>
        <position position="1"/>
    </location>
</feature>
<dbReference type="PANTHER" id="PTHR34512:SF30">
    <property type="entry name" value="OUTER MEMBRANE PROTEIN ASSEMBLY FACTOR BAMB"/>
    <property type="match status" value="1"/>
</dbReference>
<feature type="compositionally biased region" description="Low complexity" evidence="1">
    <location>
        <begin position="183"/>
        <end position="195"/>
    </location>
</feature>
<feature type="domain" description="Pyrrolo-quinoline quinone repeat" evidence="2">
    <location>
        <begin position="8"/>
        <end position="97"/>
    </location>
</feature>
<feature type="region of interest" description="Disordered" evidence="1">
    <location>
        <begin position="183"/>
        <end position="212"/>
    </location>
</feature>
<evidence type="ECO:0000313" key="3">
    <source>
        <dbReference type="EMBL" id="HDP77255.1"/>
    </source>
</evidence>
<dbReference type="AlphaFoldDB" id="A0A7C1CUP4"/>
<dbReference type="SMART" id="SM00564">
    <property type="entry name" value="PQQ"/>
    <property type="match status" value="2"/>
</dbReference>